<feature type="region of interest" description="Disordered" evidence="1">
    <location>
        <begin position="282"/>
        <end position="403"/>
    </location>
</feature>
<reference evidence="4" key="2">
    <citation type="submission" date="2013-07" db="EMBL/GenBank/DDBJ databases">
        <authorList>
            <consortium name="The Broad Institute Genome Sequencing Platform"/>
            <person name="Cuomo C."/>
            <person name="Litvintseva A."/>
            <person name="Chen Y."/>
            <person name="Heitman J."/>
            <person name="Sun S."/>
            <person name="Springer D."/>
            <person name="Dromer F."/>
            <person name="Young S.K."/>
            <person name="Zeng Q."/>
            <person name="Gargeya S."/>
            <person name="Fitzgerald M."/>
            <person name="Abouelleil A."/>
            <person name="Alvarado L."/>
            <person name="Berlin A.M."/>
            <person name="Chapman S.B."/>
            <person name="Dewar J."/>
            <person name="Goldberg J."/>
            <person name="Griggs A."/>
            <person name="Gujja S."/>
            <person name="Hansen M."/>
            <person name="Howarth C."/>
            <person name="Imamovic A."/>
            <person name="Larimer J."/>
            <person name="McCowan C."/>
            <person name="Murphy C."/>
            <person name="Pearson M."/>
            <person name="Priest M."/>
            <person name="Roberts A."/>
            <person name="Saif S."/>
            <person name="Shea T."/>
            <person name="Sykes S."/>
            <person name="Wortman J."/>
            <person name="Nusbaum C."/>
            <person name="Birren B."/>
        </authorList>
    </citation>
    <scope>NUCLEOTIDE SEQUENCE</scope>
    <source>
        <strain evidence="4">CBS 10737</strain>
    </source>
</reference>
<feature type="region of interest" description="Disordered" evidence="1">
    <location>
        <begin position="1"/>
        <end position="39"/>
    </location>
</feature>
<feature type="compositionally biased region" description="Basic residues" evidence="1">
    <location>
        <begin position="293"/>
        <end position="304"/>
    </location>
</feature>
<dbReference type="KEGG" id="kpin:30172868"/>
<evidence type="ECO:0000313" key="4">
    <source>
        <dbReference type="EMBL" id="WWC69984.1"/>
    </source>
</evidence>
<protein>
    <submittedName>
        <fullName evidence="3">Uncharacterized protein</fullName>
    </submittedName>
</protein>
<dbReference type="STRING" id="1296096.A0A1B9I3B7"/>
<feature type="transmembrane region" description="Helical" evidence="2">
    <location>
        <begin position="188"/>
        <end position="212"/>
    </location>
</feature>
<evidence type="ECO:0000313" key="5">
    <source>
        <dbReference type="Proteomes" id="UP000094020"/>
    </source>
</evidence>
<reference evidence="3" key="1">
    <citation type="submission" date="2013-07" db="EMBL/GenBank/DDBJ databases">
        <title>The Genome Sequence of Cryptococcus pinus CBS10737.</title>
        <authorList>
            <consortium name="The Broad Institute Genome Sequencing Platform"/>
            <person name="Cuomo C."/>
            <person name="Litvintseva A."/>
            <person name="Chen Y."/>
            <person name="Heitman J."/>
            <person name="Sun S."/>
            <person name="Springer D."/>
            <person name="Dromer F."/>
            <person name="Young S.K."/>
            <person name="Zeng Q."/>
            <person name="Gargeya S."/>
            <person name="Fitzgerald M."/>
            <person name="Abouelleil A."/>
            <person name="Alvarado L."/>
            <person name="Berlin A.M."/>
            <person name="Chapman S.B."/>
            <person name="Dewar J."/>
            <person name="Goldberg J."/>
            <person name="Griggs A."/>
            <person name="Gujja S."/>
            <person name="Hansen M."/>
            <person name="Howarth C."/>
            <person name="Imamovic A."/>
            <person name="Larimer J."/>
            <person name="McCowan C."/>
            <person name="Murphy C."/>
            <person name="Pearson M."/>
            <person name="Priest M."/>
            <person name="Roberts A."/>
            <person name="Saif S."/>
            <person name="Shea T."/>
            <person name="Sykes S."/>
            <person name="Wortman J."/>
            <person name="Nusbaum C."/>
            <person name="Birren B."/>
        </authorList>
    </citation>
    <scope>NUCLEOTIDE SEQUENCE [LARGE SCALE GENOMIC DNA]</scope>
    <source>
        <strain evidence="3">CBS 10737</strain>
    </source>
</reference>
<sequence>MSSLADDEFGDIVKISPPTTSTPLFPSHNDENGFNSQLNAAMDSNESNSAAAVSEIPKEVDTKYDIKPIIKPSSGEGPISILKTSSSPSTPIKKEIKLVIKQDKLPEQAHQDMNGVFDDTVKKVKIQSDKLQTAAQPYADKTRNFAESRPVLFTFIALWAAFSAIPIFIFLGFALITTLVIMSTAIFFSALIIIGAVLMGGGALIGTLLFGVALLVPIIFITTFLAVGSLTTLLGLFLVHRLYLNIANAAVQEGWTANAIISGIKAWIEETSIRIRSSSPFRKSSSIIGNDKKSKHGHKHHHKLGSSGPNNASTVISTAPREKLQGFGTLEENKTDDQFNIRDEKVKPHEYEGDQQDIQSQASTSTASSRTSHGTALSEKIGHGNIEGIPKLGDLSEKSSHEV</sequence>
<keyword evidence="2" id="KW-0472">Membrane</keyword>
<dbReference type="EMBL" id="CP144523">
    <property type="protein sequence ID" value="WWC69984.1"/>
    <property type="molecule type" value="Genomic_DNA"/>
</dbReference>
<reference evidence="3" key="3">
    <citation type="submission" date="2016-07" db="EMBL/GenBank/DDBJ databases">
        <title>Evolution of pathogenesis and genome organization in the Tremellales.</title>
        <authorList>
            <person name="Cuomo C."/>
            <person name="Litvintseva A."/>
            <person name="Heitman J."/>
            <person name="Chen Y."/>
            <person name="Sun S."/>
            <person name="Springer D."/>
            <person name="Dromer F."/>
            <person name="Young S."/>
            <person name="Zeng Q."/>
            <person name="Chapman S."/>
            <person name="Gujja S."/>
            <person name="Saif S."/>
            <person name="Birren B."/>
        </authorList>
    </citation>
    <scope>NUCLEOTIDE SEQUENCE</scope>
    <source>
        <strain evidence="3">CBS 10737</strain>
    </source>
</reference>
<reference evidence="4" key="4">
    <citation type="submission" date="2024-02" db="EMBL/GenBank/DDBJ databases">
        <title>Comparative genomics of Cryptococcus and Kwoniella reveals pathogenesis evolution and contrasting modes of karyotype evolution via chromosome fusion or intercentromeric recombination.</title>
        <authorList>
            <person name="Coelho M.A."/>
            <person name="David-Palma M."/>
            <person name="Shea T."/>
            <person name="Bowers K."/>
            <person name="McGinley-Smith S."/>
            <person name="Mohammad A.W."/>
            <person name="Gnirke A."/>
            <person name="Yurkov A.M."/>
            <person name="Nowrousian M."/>
            <person name="Sun S."/>
            <person name="Cuomo C.A."/>
            <person name="Heitman J."/>
        </authorList>
    </citation>
    <scope>NUCLEOTIDE SEQUENCE</scope>
    <source>
        <strain evidence="4">CBS 10737</strain>
    </source>
</reference>
<feature type="transmembrane region" description="Helical" evidence="2">
    <location>
        <begin position="218"/>
        <end position="239"/>
    </location>
</feature>
<organism evidence="3">
    <name type="scientific">Kwoniella pini CBS 10737</name>
    <dbReference type="NCBI Taxonomy" id="1296096"/>
    <lineage>
        <taxon>Eukaryota</taxon>
        <taxon>Fungi</taxon>
        <taxon>Dikarya</taxon>
        <taxon>Basidiomycota</taxon>
        <taxon>Agaricomycotina</taxon>
        <taxon>Tremellomycetes</taxon>
        <taxon>Tremellales</taxon>
        <taxon>Cryptococcaceae</taxon>
        <taxon>Kwoniella</taxon>
    </lineage>
</organism>
<dbReference type="EMBL" id="KI894011">
    <property type="protein sequence ID" value="OCF49968.1"/>
    <property type="molecule type" value="Genomic_DNA"/>
</dbReference>
<feature type="transmembrane region" description="Helical" evidence="2">
    <location>
        <begin position="151"/>
        <end position="176"/>
    </location>
</feature>
<dbReference type="Proteomes" id="UP000094020">
    <property type="component" value="Chromosome 5"/>
</dbReference>
<feature type="compositionally biased region" description="Low complexity" evidence="1">
    <location>
        <begin position="16"/>
        <end position="27"/>
    </location>
</feature>
<dbReference type="GeneID" id="30172868"/>
<keyword evidence="5" id="KW-1185">Reference proteome</keyword>
<dbReference type="AlphaFoldDB" id="A0A1B9I3B7"/>
<evidence type="ECO:0000313" key="3">
    <source>
        <dbReference type="EMBL" id="OCF49968.1"/>
    </source>
</evidence>
<feature type="compositionally biased region" description="Low complexity" evidence="1">
    <location>
        <begin position="356"/>
        <end position="376"/>
    </location>
</feature>
<feature type="compositionally biased region" description="Acidic residues" evidence="1">
    <location>
        <begin position="1"/>
        <end position="10"/>
    </location>
</feature>
<dbReference type="Pfam" id="PF16015">
    <property type="entry name" value="Promethin"/>
    <property type="match status" value="1"/>
</dbReference>
<gene>
    <name evidence="3" type="ORF">I206_04499</name>
    <name evidence="4" type="ORF">I206_103928</name>
</gene>
<dbReference type="RefSeq" id="XP_019011187.1">
    <property type="nucleotide sequence ID" value="XM_019156229.1"/>
</dbReference>
<evidence type="ECO:0000256" key="2">
    <source>
        <dbReference type="SAM" id="Phobius"/>
    </source>
</evidence>
<keyword evidence="2" id="KW-1133">Transmembrane helix</keyword>
<name>A0A1B9I3B7_9TREE</name>
<feature type="compositionally biased region" description="Basic and acidic residues" evidence="1">
    <location>
        <begin position="331"/>
        <end position="352"/>
    </location>
</feature>
<evidence type="ECO:0000256" key="1">
    <source>
        <dbReference type="SAM" id="MobiDB-lite"/>
    </source>
</evidence>
<accession>A0A1B9I3B7</accession>
<feature type="compositionally biased region" description="Basic and acidic residues" evidence="1">
    <location>
        <begin position="394"/>
        <end position="403"/>
    </location>
</feature>
<dbReference type="OrthoDB" id="2564838at2759"/>
<proteinExistence type="predicted"/>
<keyword evidence="2" id="KW-0812">Transmembrane</keyword>